<dbReference type="RefSeq" id="WP_055152143.1">
    <property type="nucleotide sequence ID" value="NZ_CYZU01000009.1"/>
</dbReference>
<dbReference type="STRING" id="39482.ERS852491_01358"/>
<organism evidence="2 3">
    <name type="scientific">Faecalicatena contorta</name>
    <dbReference type="NCBI Taxonomy" id="39482"/>
    <lineage>
        <taxon>Bacteria</taxon>
        <taxon>Bacillati</taxon>
        <taxon>Bacillota</taxon>
        <taxon>Clostridia</taxon>
        <taxon>Lachnospirales</taxon>
        <taxon>Lachnospiraceae</taxon>
        <taxon>Faecalicatena</taxon>
    </lineage>
</organism>
<dbReference type="OrthoDB" id="1697546at2"/>
<sequence length="78" mass="8701">MIDTSRLVGIIYSRGLSRAKVAKKLGITPKTFYEKMKKGVFTSTEIEAMIVMLDIDAPMEIFFSQVVAQEATRGKGEK</sequence>
<dbReference type="Proteomes" id="UP000095544">
    <property type="component" value="Unassembled WGS sequence"/>
</dbReference>
<evidence type="ECO:0000259" key="1">
    <source>
        <dbReference type="Pfam" id="PF02954"/>
    </source>
</evidence>
<dbReference type="GO" id="GO:0043565">
    <property type="term" value="F:sequence-specific DNA binding"/>
    <property type="evidence" value="ECO:0007669"/>
    <property type="project" value="InterPro"/>
</dbReference>
<name>A0A174CLB4_9FIRM</name>
<evidence type="ECO:0000313" key="3">
    <source>
        <dbReference type="Proteomes" id="UP000095544"/>
    </source>
</evidence>
<reference evidence="2 3" key="1">
    <citation type="submission" date="2015-09" db="EMBL/GenBank/DDBJ databases">
        <authorList>
            <consortium name="Pathogen Informatics"/>
        </authorList>
    </citation>
    <scope>NUCLEOTIDE SEQUENCE [LARGE SCALE GENOMIC DNA]</scope>
    <source>
        <strain evidence="2 3">2789STDY5834876</strain>
    </source>
</reference>
<proteinExistence type="predicted"/>
<feature type="domain" description="DNA binding HTH" evidence="1">
    <location>
        <begin position="18"/>
        <end position="38"/>
    </location>
</feature>
<dbReference type="InterPro" id="IPR002197">
    <property type="entry name" value="HTH_Fis"/>
</dbReference>
<dbReference type="AlphaFoldDB" id="A0A174CLB4"/>
<dbReference type="EMBL" id="CYZU01000009">
    <property type="protein sequence ID" value="CUO12598.1"/>
    <property type="molecule type" value="Genomic_DNA"/>
</dbReference>
<protein>
    <recommendedName>
        <fullName evidence="1">DNA binding HTH domain-containing protein</fullName>
    </recommendedName>
</protein>
<accession>A0A174CLB4</accession>
<evidence type="ECO:0000313" key="2">
    <source>
        <dbReference type="EMBL" id="CUO12598.1"/>
    </source>
</evidence>
<dbReference type="Pfam" id="PF02954">
    <property type="entry name" value="HTH_8"/>
    <property type="match status" value="1"/>
</dbReference>
<gene>
    <name evidence="2" type="ORF">ERS852491_01358</name>
</gene>